<dbReference type="SMART" id="SM00225">
    <property type="entry name" value="BTB"/>
    <property type="match status" value="1"/>
</dbReference>
<evidence type="ECO:0000259" key="1">
    <source>
        <dbReference type="PROSITE" id="PS50097"/>
    </source>
</evidence>
<dbReference type="SUPFAM" id="SSF54695">
    <property type="entry name" value="POZ domain"/>
    <property type="match status" value="1"/>
</dbReference>
<dbReference type="PROSITE" id="PS50097">
    <property type="entry name" value="BTB"/>
    <property type="match status" value="1"/>
</dbReference>
<dbReference type="Gene3D" id="3.30.710.10">
    <property type="entry name" value="Potassium Channel Kv1.1, Chain A"/>
    <property type="match status" value="1"/>
</dbReference>
<gene>
    <name evidence="2" type="ORF">BDV96DRAFT_681597</name>
</gene>
<evidence type="ECO:0000313" key="2">
    <source>
        <dbReference type="EMBL" id="KAF2123008.1"/>
    </source>
</evidence>
<dbReference type="AlphaFoldDB" id="A0A6A5ZXA1"/>
<proteinExistence type="predicted"/>
<name>A0A6A5ZXA1_9PLEO</name>
<reference evidence="2" key="1">
    <citation type="journal article" date="2020" name="Stud. Mycol.">
        <title>101 Dothideomycetes genomes: a test case for predicting lifestyles and emergence of pathogens.</title>
        <authorList>
            <person name="Haridas S."/>
            <person name="Albert R."/>
            <person name="Binder M."/>
            <person name="Bloem J."/>
            <person name="Labutti K."/>
            <person name="Salamov A."/>
            <person name="Andreopoulos B."/>
            <person name="Baker S."/>
            <person name="Barry K."/>
            <person name="Bills G."/>
            <person name="Bluhm B."/>
            <person name="Cannon C."/>
            <person name="Castanera R."/>
            <person name="Culley D."/>
            <person name="Daum C."/>
            <person name="Ezra D."/>
            <person name="Gonzalez J."/>
            <person name="Henrissat B."/>
            <person name="Kuo A."/>
            <person name="Liang C."/>
            <person name="Lipzen A."/>
            <person name="Lutzoni F."/>
            <person name="Magnuson J."/>
            <person name="Mondo S."/>
            <person name="Nolan M."/>
            <person name="Ohm R."/>
            <person name="Pangilinan J."/>
            <person name="Park H.-J."/>
            <person name="Ramirez L."/>
            <person name="Alfaro M."/>
            <person name="Sun H."/>
            <person name="Tritt A."/>
            <person name="Yoshinaga Y."/>
            <person name="Zwiers L.-H."/>
            <person name="Turgeon B."/>
            <person name="Goodwin S."/>
            <person name="Spatafora J."/>
            <person name="Crous P."/>
            <person name="Grigoriev I."/>
        </authorList>
    </citation>
    <scope>NUCLEOTIDE SEQUENCE</scope>
    <source>
        <strain evidence="2">CBS 627.86</strain>
    </source>
</reference>
<keyword evidence="3" id="KW-1185">Reference proteome</keyword>
<dbReference type="InterPro" id="IPR011333">
    <property type="entry name" value="SKP1/BTB/POZ_sf"/>
</dbReference>
<dbReference type="EMBL" id="ML977310">
    <property type="protein sequence ID" value="KAF2123008.1"/>
    <property type="molecule type" value="Genomic_DNA"/>
</dbReference>
<dbReference type="Pfam" id="PF00651">
    <property type="entry name" value="BTB"/>
    <property type="match status" value="1"/>
</dbReference>
<accession>A0A6A5ZXA1</accession>
<sequence length="249" mass="27801">MAQPNASASASLFNNPILSDIKILQICEGKTKEYYAHRQILAGQSSYFMRAFTGQFKEATEPTMELHDDDPELFEIMLKFVYTGIYNMNEINNIFHNDISKNVLVPVRLSILADKYDINGILPPAAEHALSKLRALSMGNFGSIKACIECLYGACVQPNTAIGQSIVAAMLKHGKGSTKWGQELEPMILRYPILGADIALHQNKQELLNVQKRKCLECHGVSLFMKNYTAMVWAKCPQCRQTGDLALLE</sequence>
<dbReference type="PANTHER" id="PTHR47843">
    <property type="entry name" value="BTB DOMAIN-CONTAINING PROTEIN-RELATED"/>
    <property type="match status" value="1"/>
</dbReference>
<evidence type="ECO:0000313" key="3">
    <source>
        <dbReference type="Proteomes" id="UP000799770"/>
    </source>
</evidence>
<dbReference type="OrthoDB" id="6359816at2759"/>
<dbReference type="Proteomes" id="UP000799770">
    <property type="component" value="Unassembled WGS sequence"/>
</dbReference>
<dbReference type="CDD" id="cd18186">
    <property type="entry name" value="BTB_POZ_ZBTB_KLHL-like"/>
    <property type="match status" value="1"/>
</dbReference>
<dbReference type="InterPro" id="IPR000210">
    <property type="entry name" value="BTB/POZ_dom"/>
</dbReference>
<feature type="domain" description="BTB" evidence="1">
    <location>
        <begin position="19"/>
        <end position="90"/>
    </location>
</feature>
<organism evidence="2 3">
    <name type="scientific">Lophiotrema nucula</name>
    <dbReference type="NCBI Taxonomy" id="690887"/>
    <lineage>
        <taxon>Eukaryota</taxon>
        <taxon>Fungi</taxon>
        <taxon>Dikarya</taxon>
        <taxon>Ascomycota</taxon>
        <taxon>Pezizomycotina</taxon>
        <taxon>Dothideomycetes</taxon>
        <taxon>Pleosporomycetidae</taxon>
        <taxon>Pleosporales</taxon>
        <taxon>Lophiotremataceae</taxon>
        <taxon>Lophiotrema</taxon>
    </lineage>
</organism>
<protein>
    <submittedName>
        <fullName evidence="2">BTB/POZ protein</fullName>
    </submittedName>
</protein>